<keyword evidence="3" id="KW-1185">Reference proteome</keyword>
<feature type="transmembrane region" description="Helical" evidence="1">
    <location>
        <begin position="15"/>
        <end position="33"/>
    </location>
</feature>
<reference evidence="2" key="1">
    <citation type="journal article" date="2023" name="IScience">
        <title>Live-bearing cockroach genome reveals convergent evolutionary mechanisms linked to viviparity in insects and beyond.</title>
        <authorList>
            <person name="Fouks B."/>
            <person name="Harrison M.C."/>
            <person name="Mikhailova A.A."/>
            <person name="Marchal E."/>
            <person name="English S."/>
            <person name="Carruthers M."/>
            <person name="Jennings E.C."/>
            <person name="Chiamaka E.L."/>
            <person name="Frigard R.A."/>
            <person name="Pippel M."/>
            <person name="Attardo G.M."/>
            <person name="Benoit J.B."/>
            <person name="Bornberg-Bauer E."/>
            <person name="Tobe S.S."/>
        </authorList>
    </citation>
    <scope>NUCLEOTIDE SEQUENCE</scope>
    <source>
        <strain evidence="2">Stay&amp;Tobe</strain>
    </source>
</reference>
<feature type="non-terminal residue" evidence="2">
    <location>
        <position position="104"/>
    </location>
</feature>
<evidence type="ECO:0000256" key="1">
    <source>
        <dbReference type="SAM" id="Phobius"/>
    </source>
</evidence>
<evidence type="ECO:0000313" key="3">
    <source>
        <dbReference type="Proteomes" id="UP001233999"/>
    </source>
</evidence>
<reference evidence="2" key="2">
    <citation type="submission" date="2023-05" db="EMBL/GenBank/DDBJ databases">
        <authorList>
            <person name="Fouks B."/>
        </authorList>
    </citation>
    <scope>NUCLEOTIDE SEQUENCE</scope>
    <source>
        <strain evidence="2">Stay&amp;Tobe</strain>
        <tissue evidence="2">Testes</tissue>
    </source>
</reference>
<organism evidence="2 3">
    <name type="scientific">Diploptera punctata</name>
    <name type="common">Pacific beetle cockroach</name>
    <dbReference type="NCBI Taxonomy" id="6984"/>
    <lineage>
        <taxon>Eukaryota</taxon>
        <taxon>Metazoa</taxon>
        <taxon>Ecdysozoa</taxon>
        <taxon>Arthropoda</taxon>
        <taxon>Hexapoda</taxon>
        <taxon>Insecta</taxon>
        <taxon>Pterygota</taxon>
        <taxon>Neoptera</taxon>
        <taxon>Polyneoptera</taxon>
        <taxon>Dictyoptera</taxon>
        <taxon>Blattodea</taxon>
        <taxon>Blaberoidea</taxon>
        <taxon>Blaberidae</taxon>
        <taxon>Diplopterinae</taxon>
        <taxon>Diploptera</taxon>
    </lineage>
</organism>
<gene>
    <name evidence="2" type="ORF">L9F63_021697</name>
</gene>
<sequence length="104" mass="11820">VPKLCKTFLPLTCGIRGLGSLSFLPFLLSFIFFSSPEKPDQRLYDEKFRIEGKLSTVTPKKFRSFTMNYNEQATMTNRKDGSRGCQIGTIGRMAFVVQCTTELH</sequence>
<keyword evidence="1" id="KW-0812">Transmembrane</keyword>
<feature type="non-terminal residue" evidence="2">
    <location>
        <position position="1"/>
    </location>
</feature>
<accession>A0AAD7ZPS4</accession>
<protein>
    <submittedName>
        <fullName evidence="2">Uncharacterized protein</fullName>
    </submittedName>
</protein>
<keyword evidence="1" id="KW-1133">Transmembrane helix</keyword>
<name>A0AAD7ZPS4_DIPPU</name>
<dbReference type="EMBL" id="JASPKZ010007492">
    <property type="protein sequence ID" value="KAJ9583952.1"/>
    <property type="molecule type" value="Genomic_DNA"/>
</dbReference>
<dbReference type="AlphaFoldDB" id="A0AAD7ZPS4"/>
<keyword evidence="1" id="KW-0472">Membrane</keyword>
<proteinExistence type="predicted"/>
<evidence type="ECO:0000313" key="2">
    <source>
        <dbReference type="EMBL" id="KAJ9583952.1"/>
    </source>
</evidence>
<dbReference type="Proteomes" id="UP001233999">
    <property type="component" value="Unassembled WGS sequence"/>
</dbReference>
<comment type="caution">
    <text evidence="2">The sequence shown here is derived from an EMBL/GenBank/DDBJ whole genome shotgun (WGS) entry which is preliminary data.</text>
</comment>